<protein>
    <submittedName>
        <fullName evidence="8">ECF subfamily RNA polymerase sigma-24 subunit</fullName>
    </submittedName>
</protein>
<dbReference type="InterPro" id="IPR007627">
    <property type="entry name" value="RNA_pol_sigma70_r2"/>
</dbReference>
<dbReference type="InterPro" id="IPR013325">
    <property type="entry name" value="RNA_pol_sigma_r2"/>
</dbReference>
<dbReference type="InterPro" id="IPR036388">
    <property type="entry name" value="WH-like_DNA-bd_sf"/>
</dbReference>
<dbReference type="InterPro" id="IPR014284">
    <property type="entry name" value="RNA_pol_sigma-70_dom"/>
</dbReference>
<proteinExistence type="inferred from homology"/>
<dbReference type="GO" id="GO:0006352">
    <property type="term" value="P:DNA-templated transcription initiation"/>
    <property type="evidence" value="ECO:0007669"/>
    <property type="project" value="InterPro"/>
</dbReference>
<dbReference type="Pfam" id="PF08281">
    <property type="entry name" value="Sigma70_r4_2"/>
    <property type="match status" value="1"/>
</dbReference>
<feature type="domain" description="RNA polymerase sigma-70 region 2" evidence="6">
    <location>
        <begin position="23"/>
        <end position="92"/>
    </location>
</feature>
<organism evidence="8">
    <name type="scientific">Jahnella sp. MSr9139</name>
    <dbReference type="NCBI Taxonomy" id="1434086"/>
    <lineage>
        <taxon>Bacteria</taxon>
        <taxon>Pseudomonadati</taxon>
        <taxon>Myxococcota</taxon>
        <taxon>Polyangia</taxon>
        <taxon>Polyangiales</taxon>
        <taxon>Polyangiaceae</taxon>
        <taxon>Jahnella</taxon>
    </lineage>
</organism>
<feature type="domain" description="RNA polymerase sigma factor 70 region 4 type 2" evidence="7">
    <location>
        <begin position="140"/>
        <end position="186"/>
    </location>
</feature>
<accession>A0A4Y5SZD3</accession>
<dbReference type="PANTHER" id="PTHR43133">
    <property type="entry name" value="RNA POLYMERASE ECF-TYPE SIGMA FACTO"/>
    <property type="match status" value="1"/>
</dbReference>
<dbReference type="Pfam" id="PF04542">
    <property type="entry name" value="Sigma70_r2"/>
    <property type="match status" value="1"/>
</dbReference>
<dbReference type="Gene3D" id="1.10.10.10">
    <property type="entry name" value="Winged helix-like DNA-binding domain superfamily/Winged helix DNA-binding domain"/>
    <property type="match status" value="1"/>
</dbReference>
<comment type="similarity">
    <text evidence="1">Belongs to the sigma-70 factor family. ECF subfamily.</text>
</comment>
<sequence>MSGIQAACEAVAAGDAAAFSRVVEATSARLFRLAARMLGDLGEAEDVLQDAYVRAFDALRSGRFDGRSSPETWLYRVVTNAALDAMRARKRRRWWGLGGGKRQGQAPEEGEGEMAEPAEQVSSAERLAAREALRELSGWMADLPDEQRTALILKELEGLPTSEVATIMGSSVGAVEQRLVRARATLRRRSEGG</sequence>
<evidence type="ECO:0000256" key="4">
    <source>
        <dbReference type="ARBA" id="ARBA00023163"/>
    </source>
</evidence>
<evidence type="ECO:0000259" key="7">
    <source>
        <dbReference type="Pfam" id="PF08281"/>
    </source>
</evidence>
<evidence type="ECO:0000256" key="3">
    <source>
        <dbReference type="ARBA" id="ARBA00023082"/>
    </source>
</evidence>
<dbReference type="InterPro" id="IPR013249">
    <property type="entry name" value="RNA_pol_sigma70_r4_t2"/>
</dbReference>
<evidence type="ECO:0000259" key="6">
    <source>
        <dbReference type="Pfam" id="PF04542"/>
    </source>
</evidence>
<dbReference type="InterPro" id="IPR039425">
    <property type="entry name" value="RNA_pol_sigma-70-like"/>
</dbReference>
<reference evidence="8" key="1">
    <citation type="journal article" date="2019" name="Org. Lett.">
        <title>Two Biosynthetic Pathways in Jahnella thaxteri for Thaxteramides, Distinct Types of Lipopeptides.</title>
        <authorList>
            <person name="Oueis E."/>
            <person name="Klefisch T."/>
            <person name="Zaburannyi N."/>
            <person name="Garcia R."/>
            <person name="Plaza A."/>
            <person name="Muller R."/>
        </authorList>
    </citation>
    <scope>NUCLEOTIDE SEQUENCE</scope>
    <source>
        <strain evidence="8">MSr9139</strain>
    </source>
</reference>
<evidence type="ECO:0000256" key="5">
    <source>
        <dbReference type="SAM" id="MobiDB-lite"/>
    </source>
</evidence>
<dbReference type="SUPFAM" id="SSF88659">
    <property type="entry name" value="Sigma3 and sigma4 domains of RNA polymerase sigma factors"/>
    <property type="match status" value="1"/>
</dbReference>
<dbReference type="SUPFAM" id="SSF88946">
    <property type="entry name" value="Sigma2 domain of RNA polymerase sigma factors"/>
    <property type="match status" value="1"/>
</dbReference>
<keyword evidence="3" id="KW-0731">Sigma factor</keyword>
<dbReference type="InterPro" id="IPR013324">
    <property type="entry name" value="RNA_pol_sigma_r3/r4-like"/>
</dbReference>
<dbReference type="AlphaFoldDB" id="A0A4Y5SZD3"/>
<evidence type="ECO:0000256" key="1">
    <source>
        <dbReference type="ARBA" id="ARBA00010641"/>
    </source>
</evidence>
<name>A0A4Y5SZD3_9BACT</name>
<keyword evidence="2" id="KW-0805">Transcription regulation</keyword>
<dbReference type="GO" id="GO:0016987">
    <property type="term" value="F:sigma factor activity"/>
    <property type="evidence" value="ECO:0007669"/>
    <property type="project" value="UniProtKB-KW"/>
</dbReference>
<dbReference type="NCBIfam" id="TIGR02937">
    <property type="entry name" value="sigma70-ECF"/>
    <property type="match status" value="1"/>
</dbReference>
<dbReference type="Gene3D" id="1.10.1740.10">
    <property type="match status" value="1"/>
</dbReference>
<dbReference type="GO" id="GO:0003677">
    <property type="term" value="F:DNA binding"/>
    <property type="evidence" value="ECO:0007669"/>
    <property type="project" value="InterPro"/>
</dbReference>
<dbReference type="CDD" id="cd06171">
    <property type="entry name" value="Sigma70_r4"/>
    <property type="match status" value="1"/>
</dbReference>
<evidence type="ECO:0000256" key="2">
    <source>
        <dbReference type="ARBA" id="ARBA00023015"/>
    </source>
</evidence>
<feature type="region of interest" description="Disordered" evidence="5">
    <location>
        <begin position="97"/>
        <end position="121"/>
    </location>
</feature>
<evidence type="ECO:0000313" key="8">
    <source>
        <dbReference type="EMBL" id="QDA77038.1"/>
    </source>
</evidence>
<dbReference type="EMBL" id="MK551161">
    <property type="protein sequence ID" value="QDA77038.1"/>
    <property type="molecule type" value="Genomic_DNA"/>
</dbReference>
<dbReference type="PANTHER" id="PTHR43133:SF25">
    <property type="entry name" value="RNA POLYMERASE SIGMA FACTOR RFAY-RELATED"/>
    <property type="match status" value="1"/>
</dbReference>
<keyword evidence="4" id="KW-0804">Transcription</keyword>